<dbReference type="AntiFam" id="ANF00142">
    <property type="entry name" value="Shadow ORF (opposite yadG)"/>
</dbReference>
<gene>
    <name evidence="1" type="ORF">PFLmoz3_00863</name>
</gene>
<dbReference type="AlphaFoldDB" id="A0A120G8V2"/>
<organism evidence="1 2">
    <name type="scientific">Pseudomonas fluorescens</name>
    <dbReference type="NCBI Taxonomy" id="294"/>
    <lineage>
        <taxon>Bacteria</taxon>
        <taxon>Pseudomonadati</taxon>
        <taxon>Pseudomonadota</taxon>
        <taxon>Gammaproteobacteria</taxon>
        <taxon>Pseudomonadales</taxon>
        <taxon>Pseudomonadaceae</taxon>
        <taxon>Pseudomonas</taxon>
    </lineage>
</organism>
<comment type="caution">
    <text evidence="1">The sequence shown here is derived from an EMBL/GenBank/DDBJ whole genome shotgun (WGS) entry which is preliminary data.</text>
</comment>
<dbReference type="PATRIC" id="fig|294.194.peg.998"/>
<protein>
    <submittedName>
        <fullName evidence="1">Uncharacterized protein</fullName>
    </submittedName>
</protein>
<evidence type="ECO:0000313" key="1">
    <source>
        <dbReference type="EMBL" id="KWV89441.1"/>
    </source>
</evidence>
<name>A0A120G8V2_PSEFL</name>
<dbReference type="AntiFam" id="ANF00095">
    <property type="entry name" value="Shadow ORF (opposite ABC transporters)"/>
</dbReference>
<reference evidence="1 2" key="1">
    <citation type="submission" date="2015-05" db="EMBL/GenBank/DDBJ databases">
        <title>A genomic and transcriptomic approach to investigate the blue pigment phenotype in Pseudomonas fluorescens.</title>
        <authorList>
            <person name="Andreani N.A."/>
            <person name="Cardazzo B."/>
        </authorList>
    </citation>
    <scope>NUCLEOTIDE SEQUENCE [LARGE SCALE GENOMIC DNA]</scope>
    <source>
        <strain evidence="1 2">Ps_22</strain>
    </source>
</reference>
<accession>A0A120G8V2</accession>
<evidence type="ECO:0000313" key="2">
    <source>
        <dbReference type="Proteomes" id="UP000061348"/>
    </source>
</evidence>
<dbReference type="Proteomes" id="UP000061348">
    <property type="component" value="Unassembled WGS sequence"/>
</dbReference>
<proteinExistence type="predicted"/>
<dbReference type="EMBL" id="LCYA01000046">
    <property type="protein sequence ID" value="KWV89441.1"/>
    <property type="molecule type" value="Genomic_DNA"/>
</dbReference>
<sequence>MADETGDVRRLRFVIEVVGRVPLLKAAFLEDPDVIADGEGLFLIMGYQDRAGAASLEDVAHFMAELAAQFAIEVGKGFIQQQQLRLRRQDPGESDALLLTTGKLMGEALAQVLQVDQFQQLGNYALFLRVLANAKGDVVSHAQVREQRVVLEHHADTTFFRGEGETGTGDDFARQADFAFMHRFKASNRAQGSGLATP</sequence>